<dbReference type="Gene3D" id="3.30.300.30">
    <property type="match status" value="1"/>
</dbReference>
<dbReference type="Gene3D" id="3.40.50.12780">
    <property type="entry name" value="N-terminal domain of ligase-like"/>
    <property type="match status" value="1"/>
</dbReference>
<dbReference type="NCBIfam" id="TIGR01217">
    <property type="entry name" value="ac_ac_CoA_syn"/>
    <property type="match status" value="1"/>
</dbReference>
<dbReference type="InterPro" id="IPR005914">
    <property type="entry name" value="Acac_CoA_synth"/>
</dbReference>
<dbReference type="GO" id="GO:0030729">
    <property type="term" value="F:acetoacetate-CoA ligase activity"/>
    <property type="evidence" value="ECO:0007669"/>
    <property type="project" value="UniProtKB-EC"/>
</dbReference>
<dbReference type="EMBL" id="WSRQ01000045">
    <property type="protein sequence ID" value="MVX66053.1"/>
    <property type="molecule type" value="Genomic_DNA"/>
</dbReference>
<comment type="caution">
    <text evidence="7">The sequence shown here is derived from an EMBL/GenBank/DDBJ whole genome shotgun (WGS) entry which is preliminary data.</text>
</comment>
<evidence type="ECO:0000256" key="2">
    <source>
        <dbReference type="ARBA" id="ARBA00022598"/>
    </source>
</evidence>
<reference evidence="7" key="1">
    <citation type="submission" date="2019-12" db="EMBL/GenBank/DDBJ databases">
        <title>Microbes associate with the intestines of laboratory mice.</title>
        <authorList>
            <person name="Navarre W."/>
            <person name="Wong E."/>
        </authorList>
    </citation>
    <scope>NUCLEOTIDE SEQUENCE</scope>
    <source>
        <strain evidence="7">NM79_F5</strain>
    </source>
</reference>
<dbReference type="GO" id="GO:0005524">
    <property type="term" value="F:ATP binding"/>
    <property type="evidence" value="ECO:0007669"/>
    <property type="project" value="UniProtKB-KW"/>
</dbReference>
<evidence type="ECO:0000256" key="3">
    <source>
        <dbReference type="ARBA" id="ARBA00022741"/>
    </source>
</evidence>
<dbReference type="InterPro" id="IPR000873">
    <property type="entry name" value="AMP-dep_synth/lig_dom"/>
</dbReference>
<dbReference type="RefSeq" id="WP_160360685.1">
    <property type="nucleotide sequence ID" value="NZ_WSRQ01000045.1"/>
</dbReference>
<evidence type="ECO:0000259" key="6">
    <source>
        <dbReference type="Pfam" id="PF16177"/>
    </source>
</evidence>
<keyword evidence="2 7" id="KW-0436">Ligase</keyword>
<dbReference type="SUPFAM" id="SSF56801">
    <property type="entry name" value="Acetyl-CoA synthetase-like"/>
    <property type="match status" value="1"/>
</dbReference>
<dbReference type="NCBIfam" id="NF002937">
    <property type="entry name" value="PRK03584.1"/>
    <property type="match status" value="1"/>
</dbReference>
<dbReference type="InterPro" id="IPR042099">
    <property type="entry name" value="ANL_N_sf"/>
</dbReference>
<dbReference type="PANTHER" id="PTHR42921:SF1">
    <property type="entry name" value="ACETOACETYL-COA SYNTHETASE"/>
    <property type="match status" value="1"/>
</dbReference>
<keyword evidence="4" id="KW-0067">ATP-binding</keyword>
<dbReference type="Pfam" id="PF00501">
    <property type="entry name" value="AMP-binding"/>
    <property type="match status" value="1"/>
</dbReference>
<evidence type="ECO:0000259" key="5">
    <source>
        <dbReference type="Pfam" id="PF00501"/>
    </source>
</evidence>
<dbReference type="AlphaFoldDB" id="A0A964W4B9"/>
<dbReference type="GO" id="GO:0006629">
    <property type="term" value="P:lipid metabolic process"/>
    <property type="evidence" value="ECO:0007669"/>
    <property type="project" value="InterPro"/>
</dbReference>
<sequence>MKKLLWKPSEEYIKTTNIYSFMNYINEKFNQKLSDYSSIYKWSIEYPDSFWGELWNYLDIKCSQPYDVPVDDISKFPGAQWFVGAKLNYAENMLKFSSSSSPAIIFRGENQIREEISHGMLYEQVVRLAKALRDDGIKAGDTIAAYMPNIPNTVIAMLASAAIGAIWCSCATDIGPNAALDRLSQVKPTVLFTADGYFYKGKRFNVLDNASQIVKGIKSIKKVIISHYAGEILNTSEIPNSINWINYLSKDVPENFEFEQLPSEHPLVVMFSSGTTGKPKCMVQSAAGLLLNQLKELVLQNDVKPSDRILYITTCSWMMWNWQAAALGTGACIVLYDGNPSYPDVSSIWRILEEEKVTIFGLSASYVHSLMKEQFSPKNVVSLSKLRAISQTGSALSEEGFEYIYREIKEQLHFNSIAGGTDINGCFSTGNPISPVYLGELQGPGLGMKINSYNEKGEPVRDELGELVCEMPAPSMPLRFWNDPDNNRYMDAYFRTYPGVWHHGDYVKIHSDTGGISYYGRSDSTLKPSGVRIGTAEIYNQVEKLPQIKESLAIGQNYKGDERIILFVQTQEGIELDENLKKDIKKILRENASPRHVPSIIMQAQDIPRTFNGKKVESAVTNIINGRNVTNRDALENPESLDYFEQVLPLLSE</sequence>
<dbReference type="Proteomes" id="UP000656077">
    <property type="component" value="Unassembled WGS sequence"/>
</dbReference>
<name>A0A964W4B9_9CLOT</name>
<feature type="domain" description="Acetyl-coenzyme A synthetase N-terminal" evidence="6">
    <location>
        <begin position="36"/>
        <end position="92"/>
    </location>
</feature>
<dbReference type="PROSITE" id="PS00455">
    <property type="entry name" value="AMP_BINDING"/>
    <property type="match status" value="1"/>
</dbReference>
<evidence type="ECO:0000313" key="7">
    <source>
        <dbReference type="EMBL" id="MVX66053.1"/>
    </source>
</evidence>
<dbReference type="InterPro" id="IPR020845">
    <property type="entry name" value="AMP-binding_CS"/>
</dbReference>
<organism evidence="7 8">
    <name type="scientific">Clostridium chromiireducens</name>
    <dbReference type="NCBI Taxonomy" id="225345"/>
    <lineage>
        <taxon>Bacteria</taxon>
        <taxon>Bacillati</taxon>
        <taxon>Bacillota</taxon>
        <taxon>Clostridia</taxon>
        <taxon>Eubacteriales</taxon>
        <taxon>Clostridiaceae</taxon>
        <taxon>Clostridium</taxon>
    </lineage>
</organism>
<evidence type="ECO:0000256" key="1">
    <source>
        <dbReference type="ARBA" id="ARBA00006432"/>
    </source>
</evidence>
<comment type="similarity">
    <text evidence="1">Belongs to the ATP-dependent AMP-binding enzyme family.</text>
</comment>
<dbReference type="InterPro" id="IPR032387">
    <property type="entry name" value="ACAS_N"/>
</dbReference>
<gene>
    <name evidence="7" type="ORF">GKZ28_20450</name>
</gene>
<evidence type="ECO:0000256" key="4">
    <source>
        <dbReference type="ARBA" id="ARBA00022840"/>
    </source>
</evidence>
<accession>A0A964W4B9</accession>
<keyword evidence="3" id="KW-0547">Nucleotide-binding</keyword>
<protein>
    <submittedName>
        <fullName evidence="7">Acetoacetate--CoA ligase</fullName>
        <ecNumber evidence="7">6.2.1.16</ecNumber>
    </submittedName>
</protein>
<dbReference type="EC" id="6.2.1.16" evidence="7"/>
<dbReference type="Pfam" id="PF16177">
    <property type="entry name" value="ACAS_N"/>
    <property type="match status" value="1"/>
</dbReference>
<dbReference type="InterPro" id="IPR045851">
    <property type="entry name" value="AMP-bd_C_sf"/>
</dbReference>
<dbReference type="PANTHER" id="PTHR42921">
    <property type="entry name" value="ACETOACETYL-COA SYNTHETASE"/>
    <property type="match status" value="1"/>
</dbReference>
<evidence type="ECO:0000313" key="8">
    <source>
        <dbReference type="Proteomes" id="UP000656077"/>
    </source>
</evidence>
<proteinExistence type="inferred from homology"/>
<feature type="domain" description="AMP-dependent synthetase/ligase" evidence="5">
    <location>
        <begin position="102"/>
        <end position="469"/>
    </location>
</feature>